<accession>A0A9K3WRE2</accession>
<protein>
    <submittedName>
        <fullName evidence="1">Uncharacterized protein</fullName>
    </submittedName>
</protein>
<gene>
    <name evidence="1" type="ORF">OC696_01900</name>
</gene>
<proteinExistence type="predicted"/>
<organism evidence="1 2">
    <name type="scientific">Candidatus Phytoplasma australasiaticum subsp. australasiaticum</name>
    <dbReference type="NCBI Taxonomy" id="2832407"/>
    <lineage>
        <taxon>Bacteria</taxon>
        <taxon>Bacillati</taxon>
        <taxon>Mycoplasmatota</taxon>
        <taxon>Mollicutes</taxon>
        <taxon>Acholeplasmatales</taxon>
        <taxon>Acholeplasmataceae</taxon>
        <taxon>Candidatus Phytoplasma</taxon>
        <taxon>16SrII (Peanut WB group)</taxon>
        <taxon>Candidatus Phytoplasma australasiaticum</taxon>
    </lineage>
</organism>
<dbReference type="RefSeq" id="WP_213680490.1">
    <property type="nucleotide sequence ID" value="NZ_JALQCT010000007.1"/>
</dbReference>
<evidence type="ECO:0000313" key="1">
    <source>
        <dbReference type="EMBL" id="MDO8054616.1"/>
    </source>
</evidence>
<comment type="caution">
    <text evidence="1">The sequence shown here is derived from an EMBL/GenBank/DDBJ whole genome shotgun (WGS) entry which is preliminary data.</text>
</comment>
<dbReference type="EMBL" id="JAOSIW010000013">
    <property type="protein sequence ID" value="MDO8054616.1"/>
    <property type="molecule type" value="Genomic_DNA"/>
</dbReference>
<name>A0A9K3WRE2_9MOLU</name>
<dbReference type="Proteomes" id="UP001170651">
    <property type="component" value="Unassembled WGS sequence"/>
</dbReference>
<reference evidence="1 2" key="1">
    <citation type="journal article" date="2023" name="Int. J. Syst. Evol. Microbiol.">
        <title>The observation of taxonomic boundaries for the 16SrII and 16SrXXV phytoplasmas using genome-based delimitation.</title>
        <authorList>
            <person name="Rodrigues Jardim B."/>
            <person name="Tran-Nguyen L.T.T."/>
            <person name="Gambley C."/>
            <person name="Al-Sadi A.M."/>
            <person name="Al-Subhi A.M."/>
            <person name="Foissac X."/>
            <person name="Salar P."/>
            <person name="Cai H."/>
            <person name="Yang J.Y."/>
            <person name="Davis R."/>
            <person name="Jones L."/>
            <person name="Rodoni B."/>
            <person name="Constable F.E."/>
        </authorList>
    </citation>
    <scope>NUCLEOTIDE SEQUENCE [LARGE SCALE GENOMIC DNA]</scope>
    <source>
        <strain evidence="1">BAWM-OMN-P26</strain>
    </source>
</reference>
<dbReference type="AlphaFoldDB" id="A0A9K3WRE2"/>
<sequence>MQKQDNDILELKNTYYDEISSIIANEDLLTSIDSEYKDNKKLSTNDNSLTLIDSEYEDNEKLSTNDNSLTLIDSEYEDNEKLSVISDSLMEKDLDYGEKYLNKKSSTNANAKIIKDIPRSKKISPSVFLKTIIASSFGLIRTTFYKIVFAFR</sequence>
<keyword evidence="2" id="KW-1185">Reference proteome</keyword>
<evidence type="ECO:0000313" key="2">
    <source>
        <dbReference type="Proteomes" id="UP001170651"/>
    </source>
</evidence>